<dbReference type="Pfam" id="PF20975">
    <property type="entry name" value="DGCcoil"/>
    <property type="match status" value="2"/>
</dbReference>
<dbReference type="NCBIfam" id="TIGR00254">
    <property type="entry name" value="GGDEF"/>
    <property type="match status" value="1"/>
</dbReference>
<evidence type="ECO:0000256" key="2">
    <source>
        <dbReference type="ARBA" id="ARBA00012528"/>
    </source>
</evidence>
<dbReference type="InterPro" id="IPR000160">
    <property type="entry name" value="GGDEF_dom"/>
</dbReference>
<dbReference type="InterPro" id="IPR048516">
    <property type="entry name" value="DGCcoil"/>
</dbReference>
<evidence type="ECO:0000313" key="7">
    <source>
        <dbReference type="Proteomes" id="UP000591735"/>
    </source>
</evidence>
<comment type="caution">
    <text evidence="6">The sequence shown here is derived from an EMBL/GenBank/DDBJ whole genome shotgun (WGS) entry which is preliminary data.</text>
</comment>
<gene>
    <name evidence="6" type="ORF">HNR38_001353</name>
</gene>
<dbReference type="InterPro" id="IPR043128">
    <property type="entry name" value="Rev_trsase/Diguanyl_cyclase"/>
</dbReference>
<dbReference type="InterPro" id="IPR029787">
    <property type="entry name" value="Nucleotide_cyclase"/>
</dbReference>
<keyword evidence="4" id="KW-0175">Coiled coil</keyword>
<dbReference type="GO" id="GO:0005886">
    <property type="term" value="C:plasma membrane"/>
    <property type="evidence" value="ECO:0007669"/>
    <property type="project" value="TreeGrafter"/>
</dbReference>
<feature type="domain" description="GGDEF" evidence="5">
    <location>
        <begin position="329"/>
        <end position="459"/>
    </location>
</feature>
<dbReference type="CDD" id="cd01949">
    <property type="entry name" value="GGDEF"/>
    <property type="match status" value="1"/>
</dbReference>
<evidence type="ECO:0000256" key="3">
    <source>
        <dbReference type="ARBA" id="ARBA00034247"/>
    </source>
</evidence>
<evidence type="ECO:0000313" key="6">
    <source>
        <dbReference type="EMBL" id="MBB5320867.1"/>
    </source>
</evidence>
<dbReference type="EC" id="2.7.7.65" evidence="2"/>
<dbReference type="PANTHER" id="PTHR45138:SF9">
    <property type="entry name" value="DIGUANYLATE CYCLASE DGCM-RELATED"/>
    <property type="match status" value="1"/>
</dbReference>
<sequence>MASEESWKDKYLREIEQSERQEKQWQAERNTLERLLVRTSLASEGQSEQLDALLAQLREDLRKRNVDVEAWRKLQEEIDLQITLLDEKSSKDHRGKQHEAPDDMELADADGQRLRIARRVGQLLGQLLRQVSLETEAESRARGLQKTLMSSNDWPVLREGLDQVADLVIETVIRNQREFESFLKRLDDRLEVLRKHFSEQCDTVASHHDDTAILDREIRQELQQVSQEIADSQDLQGLKASVSRRLEFIDNAMERFRIREEGREQFISKQVDAMHEKLAAMEAHSESMKAQIRQERERAMTDLLTHLPNREAWQERLLFEYERWQRYQQPLTVGVIDIDLFKVVNDSYGHKAGDRVLQLVARELRSRLRTTDFVARYGGEEFVLLLPETTLESAHEVIEQLREHVATLPFHFGGQPVNITFSAGLTAFREGDTEDSVFDRADRALYQAKDAGRNCTAMD</sequence>
<name>A0A840UJ94_9GAMM</name>
<proteinExistence type="predicted"/>
<evidence type="ECO:0000259" key="5">
    <source>
        <dbReference type="PROSITE" id="PS50887"/>
    </source>
</evidence>
<keyword evidence="7" id="KW-1185">Reference proteome</keyword>
<dbReference type="PROSITE" id="PS50887">
    <property type="entry name" value="GGDEF"/>
    <property type="match status" value="1"/>
</dbReference>
<dbReference type="InterPro" id="IPR050469">
    <property type="entry name" value="Diguanylate_Cyclase"/>
</dbReference>
<comment type="cofactor">
    <cofactor evidence="1">
        <name>Mg(2+)</name>
        <dbReference type="ChEBI" id="CHEBI:18420"/>
    </cofactor>
</comment>
<dbReference type="SMART" id="SM00267">
    <property type="entry name" value="GGDEF"/>
    <property type="match status" value="1"/>
</dbReference>
<protein>
    <recommendedName>
        <fullName evidence="2">diguanylate cyclase</fullName>
        <ecNumber evidence="2">2.7.7.65</ecNumber>
    </recommendedName>
</protein>
<dbReference type="PANTHER" id="PTHR45138">
    <property type="entry name" value="REGULATORY COMPONENTS OF SENSORY TRANSDUCTION SYSTEM"/>
    <property type="match status" value="1"/>
</dbReference>
<dbReference type="Proteomes" id="UP000591735">
    <property type="component" value="Unassembled WGS sequence"/>
</dbReference>
<dbReference type="GO" id="GO:0052621">
    <property type="term" value="F:diguanylate cyclase activity"/>
    <property type="evidence" value="ECO:0007669"/>
    <property type="project" value="UniProtKB-EC"/>
</dbReference>
<dbReference type="EMBL" id="JACHFE010000003">
    <property type="protein sequence ID" value="MBB5320867.1"/>
    <property type="molecule type" value="Genomic_DNA"/>
</dbReference>
<dbReference type="GO" id="GO:0043709">
    <property type="term" value="P:cell adhesion involved in single-species biofilm formation"/>
    <property type="evidence" value="ECO:0007669"/>
    <property type="project" value="TreeGrafter"/>
</dbReference>
<feature type="coiled-coil region" evidence="4">
    <location>
        <begin position="8"/>
        <end position="35"/>
    </location>
</feature>
<dbReference type="AlphaFoldDB" id="A0A840UJ94"/>
<evidence type="ECO:0000256" key="4">
    <source>
        <dbReference type="SAM" id="Coils"/>
    </source>
</evidence>
<reference evidence="6 7" key="1">
    <citation type="submission" date="2020-08" db="EMBL/GenBank/DDBJ databases">
        <title>Genomic Encyclopedia of Type Strains, Phase IV (KMG-IV): sequencing the most valuable type-strain genomes for metagenomic binning, comparative biology and taxonomic classification.</title>
        <authorList>
            <person name="Goeker M."/>
        </authorList>
    </citation>
    <scope>NUCLEOTIDE SEQUENCE [LARGE SCALE GENOMIC DNA]</scope>
    <source>
        <strain evidence="6 7">DSM 22359</strain>
    </source>
</reference>
<evidence type="ECO:0000256" key="1">
    <source>
        <dbReference type="ARBA" id="ARBA00001946"/>
    </source>
</evidence>
<dbReference type="FunFam" id="3.30.70.270:FF:000001">
    <property type="entry name" value="Diguanylate cyclase domain protein"/>
    <property type="match status" value="1"/>
</dbReference>
<organism evidence="6 7">
    <name type="scientific">Marinobacter oulmenensis</name>
    <dbReference type="NCBI Taxonomy" id="643747"/>
    <lineage>
        <taxon>Bacteria</taxon>
        <taxon>Pseudomonadati</taxon>
        <taxon>Pseudomonadota</taxon>
        <taxon>Gammaproteobacteria</taxon>
        <taxon>Pseudomonadales</taxon>
        <taxon>Marinobacteraceae</taxon>
        <taxon>Marinobacter</taxon>
    </lineage>
</organism>
<dbReference type="Gene3D" id="3.30.70.270">
    <property type="match status" value="1"/>
</dbReference>
<dbReference type="RefSeq" id="WP_183701095.1">
    <property type="nucleotide sequence ID" value="NZ_JACHFE010000003.1"/>
</dbReference>
<dbReference type="SUPFAM" id="SSF55073">
    <property type="entry name" value="Nucleotide cyclase"/>
    <property type="match status" value="1"/>
</dbReference>
<dbReference type="Pfam" id="PF00990">
    <property type="entry name" value="GGDEF"/>
    <property type="match status" value="1"/>
</dbReference>
<accession>A0A840UJ94</accession>
<dbReference type="GO" id="GO:1902201">
    <property type="term" value="P:negative regulation of bacterial-type flagellum-dependent cell motility"/>
    <property type="evidence" value="ECO:0007669"/>
    <property type="project" value="TreeGrafter"/>
</dbReference>
<comment type="catalytic activity">
    <reaction evidence="3">
        <text>2 GTP = 3',3'-c-di-GMP + 2 diphosphate</text>
        <dbReference type="Rhea" id="RHEA:24898"/>
        <dbReference type="ChEBI" id="CHEBI:33019"/>
        <dbReference type="ChEBI" id="CHEBI:37565"/>
        <dbReference type="ChEBI" id="CHEBI:58805"/>
        <dbReference type="EC" id="2.7.7.65"/>
    </reaction>
</comment>